<organism evidence="1 2">
    <name type="scientific">Meloidogyne incognita</name>
    <name type="common">Southern root-knot nematode worm</name>
    <name type="synonym">Oxyuris incognita</name>
    <dbReference type="NCBI Taxonomy" id="6306"/>
    <lineage>
        <taxon>Eukaryota</taxon>
        <taxon>Metazoa</taxon>
        <taxon>Ecdysozoa</taxon>
        <taxon>Nematoda</taxon>
        <taxon>Chromadorea</taxon>
        <taxon>Rhabditida</taxon>
        <taxon>Tylenchina</taxon>
        <taxon>Tylenchomorpha</taxon>
        <taxon>Tylenchoidea</taxon>
        <taxon>Meloidogynidae</taxon>
        <taxon>Meloidogyninae</taxon>
        <taxon>Meloidogyne</taxon>
        <taxon>Meloidogyne incognita group</taxon>
    </lineage>
</organism>
<accession>A0A914LB48</accession>
<reference evidence="2" key="1">
    <citation type="submission" date="2022-11" db="UniProtKB">
        <authorList>
            <consortium name="WormBaseParasite"/>
        </authorList>
    </citation>
    <scope>IDENTIFICATION</scope>
</reference>
<dbReference type="Proteomes" id="UP000887563">
    <property type="component" value="Unplaced"/>
</dbReference>
<protein>
    <submittedName>
        <fullName evidence="2">F-box domain-containing protein</fullName>
    </submittedName>
</protein>
<name>A0A914LB48_MELIC</name>
<evidence type="ECO:0000313" key="2">
    <source>
        <dbReference type="WBParaSite" id="Minc3s00374g11212"/>
    </source>
</evidence>
<dbReference type="WBParaSite" id="Minc3s00374g11212">
    <property type="protein sequence ID" value="Minc3s00374g11212"/>
    <property type="gene ID" value="Minc3s00374g11212"/>
</dbReference>
<dbReference type="AlphaFoldDB" id="A0A914LB48"/>
<proteinExistence type="predicted"/>
<evidence type="ECO:0000313" key="1">
    <source>
        <dbReference type="Proteomes" id="UP000887563"/>
    </source>
</evidence>
<sequence>MSLPSNNDANQDINGDLSKVECEGQSTTLTEKVDKGDKKASFFSSLTKNWIVQFLFNLLKWMLGWIIYFPEERTAKFRDISVQTDDIIQKCCDCNKEVGKGEQKDASIISSLTETSIEKIPTKIFNNLSAEEKLDVFKYLNFNKLLTFQKTNYYFNSFINEYKSELARDYFNIKIVDKFVMEQSSTNYQEIDIKANSYDFPLNDNLKEKWEQAVSGRIPLFLSFNESCEAVIVLRKHDPCREEIAKMGYGRFILKLPLFPKNIEEMCIVRYWLEKLFRCAYEEAEFDNIIFNPVLIKLLFENEVMELNTRQTTLTYCLSKFESEAMKFVKDHLKIFSKFCVEFTLCNNPEQCNGIIMNIFNDGVKFPYVCITSSLHPSILELIQNKITTLTNYSSIVSKIEFKFVTGAQSGILIICIIVKVLKQNNLFNMGM</sequence>
<keyword evidence="1" id="KW-1185">Reference proteome</keyword>